<evidence type="ECO:0000259" key="12">
    <source>
        <dbReference type="Pfam" id="PF14845"/>
    </source>
</evidence>
<evidence type="ECO:0000256" key="3">
    <source>
        <dbReference type="ARBA" id="ARBA00022729"/>
    </source>
</evidence>
<evidence type="ECO:0000256" key="6">
    <source>
        <dbReference type="ARBA" id="ARBA00023295"/>
    </source>
</evidence>
<dbReference type="GO" id="GO:0016020">
    <property type="term" value="C:membrane"/>
    <property type="evidence" value="ECO:0007669"/>
    <property type="project" value="TreeGrafter"/>
</dbReference>
<dbReference type="GO" id="GO:0030203">
    <property type="term" value="P:glycosaminoglycan metabolic process"/>
    <property type="evidence" value="ECO:0007669"/>
    <property type="project" value="TreeGrafter"/>
</dbReference>
<evidence type="ECO:0000256" key="10">
    <source>
        <dbReference type="SAM" id="SignalP"/>
    </source>
</evidence>
<comment type="similarity">
    <text evidence="2 7">Belongs to the glycosyl hydrolase 20 family.</text>
</comment>
<dbReference type="PRINTS" id="PR00738">
    <property type="entry name" value="GLHYDRLASE20"/>
</dbReference>
<dbReference type="FunFam" id="3.20.20.80:FF:000063">
    <property type="entry name" value="Beta-hexosaminidase"/>
    <property type="match status" value="1"/>
</dbReference>
<keyword evidence="5" id="KW-0325">Glycoprotein</keyword>
<dbReference type="Pfam" id="PF14845">
    <property type="entry name" value="Glycohydro_20b2"/>
    <property type="match status" value="1"/>
</dbReference>
<evidence type="ECO:0000256" key="8">
    <source>
        <dbReference type="PIRSR" id="PIRSR001093-1"/>
    </source>
</evidence>
<proteinExistence type="inferred from homology"/>
<protein>
    <recommendedName>
        <fullName evidence="7">Beta-hexosaminidase</fullName>
        <ecNumber evidence="7">3.2.1.52</ecNumber>
    </recommendedName>
</protein>
<feature type="chain" id="PRO_5015554369" description="Beta-hexosaminidase" evidence="10">
    <location>
        <begin position="17"/>
        <end position="611"/>
    </location>
</feature>
<name>A0A2T2NFT3_CORCC</name>
<feature type="active site" description="Proton donor" evidence="8">
    <location>
        <position position="373"/>
    </location>
</feature>
<dbReference type="EMBL" id="KZ678138">
    <property type="protein sequence ID" value="PSN64301.1"/>
    <property type="molecule type" value="Genomic_DNA"/>
</dbReference>
<sequence length="611" mass="70249">MKSLVILSLFASLVIAVWPVPKKYEHGDSLLLMSADVPFIWRRHARNTGSLTYQHDGSGSMFKSHTNSQGNPQRSNPLWFKDLQPEGLVSGEEMIDFAIKRAHKTIFRNSFVPWNFHPRGWSEPDGEQAKYVNRVVIEVLHNDLVVLNQQSNGFDESYKLTLSEDGEAVITANHSLGIVRGLTTFTQLFFKSSQGGSYTTLAPIYIFDEPKFKHRGLNLDVSRHFFPKEDIKRTIDALAYTKMNRLHLHVSDGQSWPLELRKMPWLSQKGAYHPSLVYTVSDFNEIQRHAARQGIEVIIEIDMPGHTASIWHSYPELIAAYNEQNWEYYSTEPPSGTLKLNSDKVDLFLQNLFDELLPRSMPFTNYFHTGGDEVDANAYLLDETVRTNDPAELQKYMQRFVDRNHNQIRERGMQPIVWEEMLLQWNLTLGPDVIVQSWRSDEAVQKIVAKGHHVITGNYKYWYLDCGFGQWLDFDRSTSRKYWPYEDYCGPYHSWRHVYSYDPLSGLPPSQHEFVLGGEVHMWSELTDAVNLDQKLWPRTAAAAEILWSGAKDIEGRNRSQTEASPRLSVMRERLVAMGVRAEPIHMPYCTMNGTQCVLGHAGEMSQSEAN</sequence>
<dbReference type="GO" id="GO:0016231">
    <property type="term" value="F:beta-N-acetylglucosaminidase activity"/>
    <property type="evidence" value="ECO:0007669"/>
    <property type="project" value="TreeGrafter"/>
</dbReference>
<dbReference type="SUPFAM" id="SSF55545">
    <property type="entry name" value="beta-N-acetylhexosaminidase-like domain"/>
    <property type="match status" value="1"/>
</dbReference>
<dbReference type="AlphaFoldDB" id="A0A2T2NFT3"/>
<evidence type="ECO:0000256" key="9">
    <source>
        <dbReference type="SAM" id="MobiDB-lite"/>
    </source>
</evidence>
<dbReference type="SUPFAM" id="SSF51445">
    <property type="entry name" value="(Trans)glycosidases"/>
    <property type="match status" value="1"/>
</dbReference>
<evidence type="ECO:0000256" key="7">
    <source>
        <dbReference type="PIRNR" id="PIRNR001093"/>
    </source>
</evidence>
<dbReference type="PANTHER" id="PTHR22600:SF58">
    <property type="entry name" value="BETA-HEXOSAMINIDASE"/>
    <property type="match status" value="1"/>
</dbReference>
<dbReference type="InterPro" id="IPR029018">
    <property type="entry name" value="Hex-like_dom2"/>
</dbReference>
<dbReference type="Pfam" id="PF00728">
    <property type="entry name" value="Glyco_hydro_20"/>
    <property type="match status" value="1"/>
</dbReference>
<evidence type="ECO:0000313" key="14">
    <source>
        <dbReference type="Proteomes" id="UP000240883"/>
    </source>
</evidence>
<dbReference type="EC" id="3.2.1.52" evidence="7"/>
<dbReference type="Gene3D" id="3.30.379.10">
    <property type="entry name" value="Chitobiase/beta-hexosaminidase domain 2-like"/>
    <property type="match status" value="1"/>
</dbReference>
<dbReference type="InterPro" id="IPR029019">
    <property type="entry name" value="HEX_eukaryotic_N"/>
</dbReference>
<evidence type="ECO:0000259" key="11">
    <source>
        <dbReference type="Pfam" id="PF00728"/>
    </source>
</evidence>
<dbReference type="InterPro" id="IPR025705">
    <property type="entry name" value="Beta_hexosaminidase_sua/sub"/>
</dbReference>
<evidence type="ECO:0000256" key="5">
    <source>
        <dbReference type="ARBA" id="ARBA00023180"/>
    </source>
</evidence>
<reference evidence="13 14" key="1">
    <citation type="journal article" date="2018" name="Front. Microbiol.">
        <title>Genome-Wide Analysis of Corynespora cassiicola Leaf Fall Disease Putative Effectors.</title>
        <authorList>
            <person name="Lopez D."/>
            <person name="Ribeiro S."/>
            <person name="Label P."/>
            <person name="Fumanal B."/>
            <person name="Venisse J.S."/>
            <person name="Kohler A."/>
            <person name="de Oliveira R.R."/>
            <person name="Labutti K."/>
            <person name="Lipzen A."/>
            <person name="Lail K."/>
            <person name="Bauer D."/>
            <person name="Ohm R.A."/>
            <person name="Barry K.W."/>
            <person name="Spatafora J."/>
            <person name="Grigoriev I.V."/>
            <person name="Martin F.M."/>
            <person name="Pujade-Renaud V."/>
        </authorList>
    </citation>
    <scope>NUCLEOTIDE SEQUENCE [LARGE SCALE GENOMIC DNA]</scope>
    <source>
        <strain evidence="13 14">Philippines</strain>
    </source>
</reference>
<feature type="domain" description="Glycoside hydrolase family 20 catalytic" evidence="11">
    <location>
        <begin position="212"/>
        <end position="550"/>
    </location>
</feature>
<feature type="domain" description="Beta-hexosaminidase eukaryotic type N-terminal" evidence="12">
    <location>
        <begin position="17"/>
        <end position="188"/>
    </location>
</feature>
<dbReference type="Gene3D" id="3.20.20.80">
    <property type="entry name" value="Glycosidases"/>
    <property type="match status" value="1"/>
</dbReference>
<evidence type="ECO:0000256" key="4">
    <source>
        <dbReference type="ARBA" id="ARBA00022801"/>
    </source>
</evidence>
<accession>A0A2T2NFT3</accession>
<comment type="catalytic activity">
    <reaction evidence="1 7">
        <text>Hydrolysis of terminal non-reducing N-acetyl-D-hexosamine residues in N-acetyl-beta-D-hexosaminides.</text>
        <dbReference type="EC" id="3.2.1.52"/>
    </reaction>
</comment>
<keyword evidence="3 10" id="KW-0732">Signal</keyword>
<keyword evidence="4 7" id="KW-0378">Hydrolase</keyword>
<evidence type="ECO:0000313" key="13">
    <source>
        <dbReference type="EMBL" id="PSN64301.1"/>
    </source>
</evidence>
<dbReference type="PANTHER" id="PTHR22600">
    <property type="entry name" value="BETA-HEXOSAMINIDASE"/>
    <property type="match status" value="1"/>
</dbReference>
<keyword evidence="6 7" id="KW-0326">Glycosidase</keyword>
<dbReference type="GO" id="GO:0005975">
    <property type="term" value="P:carbohydrate metabolic process"/>
    <property type="evidence" value="ECO:0007669"/>
    <property type="project" value="InterPro"/>
</dbReference>
<keyword evidence="14" id="KW-1185">Reference proteome</keyword>
<dbReference type="PIRSF" id="PIRSF001093">
    <property type="entry name" value="B-hxosamndse_ab_euk"/>
    <property type="match status" value="1"/>
</dbReference>
<evidence type="ECO:0000256" key="1">
    <source>
        <dbReference type="ARBA" id="ARBA00001231"/>
    </source>
</evidence>
<dbReference type="OrthoDB" id="428480at2759"/>
<feature type="compositionally biased region" description="Polar residues" evidence="9">
    <location>
        <begin position="57"/>
        <end position="76"/>
    </location>
</feature>
<feature type="region of interest" description="Disordered" evidence="9">
    <location>
        <begin position="57"/>
        <end position="77"/>
    </location>
</feature>
<gene>
    <name evidence="13" type="ORF">BS50DRAFT_499101</name>
</gene>
<dbReference type="CDD" id="cd06562">
    <property type="entry name" value="GH20_HexA_HexB-like"/>
    <property type="match status" value="1"/>
</dbReference>
<evidence type="ECO:0000256" key="2">
    <source>
        <dbReference type="ARBA" id="ARBA00006285"/>
    </source>
</evidence>
<dbReference type="InterPro" id="IPR017853">
    <property type="entry name" value="GH"/>
</dbReference>
<feature type="signal peptide" evidence="10">
    <location>
        <begin position="1"/>
        <end position="16"/>
    </location>
</feature>
<dbReference type="InterPro" id="IPR015883">
    <property type="entry name" value="Glyco_hydro_20_cat"/>
</dbReference>
<organism evidence="13 14">
    <name type="scientific">Corynespora cassiicola Philippines</name>
    <dbReference type="NCBI Taxonomy" id="1448308"/>
    <lineage>
        <taxon>Eukaryota</taxon>
        <taxon>Fungi</taxon>
        <taxon>Dikarya</taxon>
        <taxon>Ascomycota</taxon>
        <taxon>Pezizomycotina</taxon>
        <taxon>Dothideomycetes</taxon>
        <taxon>Pleosporomycetidae</taxon>
        <taxon>Pleosporales</taxon>
        <taxon>Corynesporascaceae</taxon>
        <taxon>Corynespora</taxon>
    </lineage>
</organism>
<dbReference type="Proteomes" id="UP000240883">
    <property type="component" value="Unassembled WGS sequence"/>
</dbReference>
<dbReference type="STRING" id="1448308.A0A2T2NFT3"/>